<evidence type="ECO:0000256" key="3">
    <source>
        <dbReference type="ARBA" id="ARBA00022833"/>
    </source>
</evidence>
<evidence type="ECO:0000256" key="1">
    <source>
        <dbReference type="ARBA" id="ARBA00022723"/>
    </source>
</evidence>
<gene>
    <name evidence="6" type="ORF">ROHU_015531</name>
</gene>
<dbReference type="Proteomes" id="UP000290572">
    <property type="component" value="Unassembled WGS sequence"/>
</dbReference>
<accession>A0A498NNS4</accession>
<dbReference type="SUPFAM" id="SSF57850">
    <property type="entry name" value="RING/U-box"/>
    <property type="match status" value="1"/>
</dbReference>
<comment type="caution">
    <text evidence="6">The sequence shown here is derived from an EMBL/GenBank/DDBJ whole genome shotgun (WGS) entry which is preliminary data.</text>
</comment>
<dbReference type="InterPro" id="IPR050774">
    <property type="entry name" value="KCMF1/Dystrophin"/>
</dbReference>
<dbReference type="InterPro" id="IPR015154">
    <property type="entry name" value="EF-hand_dom_typ2"/>
</dbReference>
<evidence type="ECO:0000259" key="5">
    <source>
        <dbReference type="PROSITE" id="PS50135"/>
    </source>
</evidence>
<dbReference type="PROSITE" id="PS01357">
    <property type="entry name" value="ZF_ZZ_1"/>
    <property type="match status" value="1"/>
</dbReference>
<keyword evidence="1" id="KW-0479">Metal-binding</keyword>
<dbReference type="EMBL" id="QBIY01011265">
    <property type="protein sequence ID" value="RXN33471.1"/>
    <property type="molecule type" value="Genomic_DNA"/>
</dbReference>
<feature type="domain" description="ZZ-type" evidence="5">
    <location>
        <begin position="103"/>
        <end position="159"/>
    </location>
</feature>
<dbReference type="InterPro" id="IPR000433">
    <property type="entry name" value="Znf_ZZ"/>
</dbReference>
<evidence type="ECO:0000313" key="7">
    <source>
        <dbReference type="Proteomes" id="UP000290572"/>
    </source>
</evidence>
<dbReference type="Pfam" id="PF09069">
    <property type="entry name" value="EF-hand_3"/>
    <property type="match status" value="1"/>
</dbReference>
<dbReference type="STRING" id="84645.A0A498NNS4"/>
<protein>
    <submittedName>
        <fullName evidence="6">Dystrotelin isoform X2</fullName>
    </submittedName>
</protein>
<proteinExistence type="predicted"/>
<dbReference type="SMART" id="SM00291">
    <property type="entry name" value="ZnF_ZZ"/>
    <property type="match status" value="1"/>
</dbReference>
<dbReference type="Gene3D" id="6.10.140.70">
    <property type="match status" value="1"/>
</dbReference>
<evidence type="ECO:0000256" key="2">
    <source>
        <dbReference type="ARBA" id="ARBA00022771"/>
    </source>
</evidence>
<evidence type="ECO:0000256" key="4">
    <source>
        <dbReference type="PROSITE-ProRule" id="PRU00228"/>
    </source>
</evidence>
<keyword evidence="7" id="KW-1185">Reference proteome</keyword>
<dbReference type="InterPro" id="IPR043145">
    <property type="entry name" value="Znf_ZZ_sf"/>
</dbReference>
<dbReference type="AlphaFoldDB" id="A0A498NNS4"/>
<keyword evidence="3" id="KW-0862">Zinc</keyword>
<dbReference type="PROSITE" id="PS50135">
    <property type="entry name" value="ZF_ZZ_2"/>
    <property type="match status" value="1"/>
</dbReference>
<dbReference type="Gene3D" id="3.30.60.90">
    <property type="match status" value="1"/>
</dbReference>
<dbReference type="GO" id="GO:0008270">
    <property type="term" value="F:zinc ion binding"/>
    <property type="evidence" value="ECO:0007669"/>
    <property type="project" value="UniProtKB-KW"/>
</dbReference>
<dbReference type="PANTHER" id="PTHR12268:SF18">
    <property type="entry name" value="DYSTROTELIN"/>
    <property type="match status" value="1"/>
</dbReference>
<keyword evidence="2 4" id="KW-0863">Zinc-finger</keyword>
<dbReference type="PANTHER" id="PTHR12268">
    <property type="entry name" value="E3 UBIQUITIN-PROTEIN LIGASE KCMF1"/>
    <property type="match status" value="1"/>
</dbReference>
<dbReference type="GO" id="GO:0045202">
    <property type="term" value="C:synapse"/>
    <property type="evidence" value="ECO:0007669"/>
    <property type="project" value="GOC"/>
</dbReference>
<name>A0A498NNS4_LABRO</name>
<organism evidence="6 7">
    <name type="scientific">Labeo rohita</name>
    <name type="common">Indian major carp</name>
    <name type="synonym">Cyprinus rohita</name>
    <dbReference type="NCBI Taxonomy" id="84645"/>
    <lineage>
        <taxon>Eukaryota</taxon>
        <taxon>Metazoa</taxon>
        <taxon>Chordata</taxon>
        <taxon>Craniata</taxon>
        <taxon>Vertebrata</taxon>
        <taxon>Euteleostomi</taxon>
        <taxon>Actinopterygii</taxon>
        <taxon>Neopterygii</taxon>
        <taxon>Teleostei</taxon>
        <taxon>Ostariophysi</taxon>
        <taxon>Cypriniformes</taxon>
        <taxon>Cyprinidae</taxon>
        <taxon>Labeoninae</taxon>
        <taxon>Labeonini</taxon>
        <taxon>Labeo</taxon>
    </lineage>
</organism>
<sequence>MDLDSIEGLNEVRPAVYRAALKLRALQKLCQTLFRLAESYSGNQESDRGSISRSALKILLEDLSHIIGARVTEEHFIGWLQSEPRLLLWLSTLYRISVSEAVQHRVRCHACKAFPITGLRYRCLKCLNVHLCQSCFLTERRSRKHKPSHPVLEYCTQPSWKESMASLASSARHALVPRHTRREAERKRALRASSNAELQYIAPSPVLQSVAHPDVRNAPETGLTAIPPVVTVETKCLQTEETEIPQVTYLQCFTIEFN</sequence>
<evidence type="ECO:0000313" key="6">
    <source>
        <dbReference type="EMBL" id="RXN33471.1"/>
    </source>
</evidence>
<dbReference type="GO" id="GO:0005886">
    <property type="term" value="C:plasma membrane"/>
    <property type="evidence" value="ECO:0007669"/>
    <property type="project" value="TreeGrafter"/>
</dbReference>
<dbReference type="Pfam" id="PF00569">
    <property type="entry name" value="ZZ"/>
    <property type="match status" value="1"/>
</dbReference>
<dbReference type="GO" id="GO:0099536">
    <property type="term" value="P:synaptic signaling"/>
    <property type="evidence" value="ECO:0007669"/>
    <property type="project" value="TreeGrafter"/>
</dbReference>
<reference evidence="6 7" key="1">
    <citation type="submission" date="2018-03" db="EMBL/GenBank/DDBJ databases">
        <title>Draft genome sequence of Rohu Carp (Labeo rohita).</title>
        <authorList>
            <person name="Das P."/>
            <person name="Kushwaha B."/>
            <person name="Joshi C.G."/>
            <person name="Kumar D."/>
            <person name="Nagpure N.S."/>
            <person name="Sahoo L."/>
            <person name="Das S.P."/>
            <person name="Bit A."/>
            <person name="Patnaik S."/>
            <person name="Meher P.K."/>
            <person name="Jayasankar P."/>
            <person name="Koringa P.G."/>
            <person name="Patel N.V."/>
            <person name="Hinsu A.T."/>
            <person name="Kumar R."/>
            <person name="Pandey M."/>
            <person name="Agarwal S."/>
            <person name="Srivastava S."/>
            <person name="Singh M."/>
            <person name="Iquebal M.A."/>
            <person name="Jaiswal S."/>
            <person name="Angadi U.B."/>
            <person name="Kumar N."/>
            <person name="Raza M."/>
            <person name="Shah T.M."/>
            <person name="Rai A."/>
            <person name="Jena J.K."/>
        </authorList>
    </citation>
    <scope>NUCLEOTIDE SEQUENCE [LARGE SCALE GENOMIC DNA]</scope>
    <source>
        <strain evidence="6">DASCIFA01</strain>
        <tissue evidence="6">Testis</tissue>
    </source>
</reference>